<evidence type="ECO:0000256" key="2">
    <source>
        <dbReference type="SAM" id="SignalP"/>
    </source>
</evidence>
<comment type="caution">
    <text evidence="3">The sequence shown here is derived from an EMBL/GenBank/DDBJ whole genome shotgun (WGS) entry which is preliminary data.</text>
</comment>
<keyword evidence="2" id="KW-0732">Signal</keyword>
<accession>A0A8H7B1T4</accession>
<organism evidence="3 4">
    <name type="scientific">Alternaria burnsii</name>
    <dbReference type="NCBI Taxonomy" id="1187904"/>
    <lineage>
        <taxon>Eukaryota</taxon>
        <taxon>Fungi</taxon>
        <taxon>Dikarya</taxon>
        <taxon>Ascomycota</taxon>
        <taxon>Pezizomycotina</taxon>
        <taxon>Dothideomycetes</taxon>
        <taxon>Pleosporomycetidae</taxon>
        <taxon>Pleosporales</taxon>
        <taxon>Pleosporineae</taxon>
        <taxon>Pleosporaceae</taxon>
        <taxon>Alternaria</taxon>
        <taxon>Alternaria sect. Alternaria</taxon>
    </lineage>
</organism>
<feature type="compositionally biased region" description="Polar residues" evidence="1">
    <location>
        <begin position="102"/>
        <end position="111"/>
    </location>
</feature>
<dbReference type="EMBL" id="JAAABM010000023">
    <property type="protein sequence ID" value="KAF7671325.1"/>
    <property type="molecule type" value="Genomic_DNA"/>
</dbReference>
<dbReference type="RefSeq" id="XP_038781701.1">
    <property type="nucleotide sequence ID" value="XM_038935697.1"/>
</dbReference>
<feature type="compositionally biased region" description="Polar residues" evidence="1">
    <location>
        <begin position="288"/>
        <end position="306"/>
    </location>
</feature>
<feature type="region of interest" description="Disordered" evidence="1">
    <location>
        <begin position="284"/>
        <end position="306"/>
    </location>
</feature>
<protein>
    <recommendedName>
        <fullName evidence="5">Prion-inhibition and propagation HeLo domain-containing protein</fullName>
    </recommendedName>
</protein>
<reference evidence="3" key="2">
    <citation type="submission" date="2020-08" db="EMBL/GenBank/DDBJ databases">
        <title>Draft Genome Sequence of Cumin Blight Pathogen Alternaria burnsii.</title>
        <authorList>
            <person name="Feng Z."/>
        </authorList>
    </citation>
    <scope>NUCLEOTIDE SEQUENCE</scope>
    <source>
        <strain evidence="3">CBS107.38</strain>
    </source>
</reference>
<dbReference type="Proteomes" id="UP000596902">
    <property type="component" value="Unassembled WGS sequence"/>
</dbReference>
<evidence type="ECO:0008006" key="5">
    <source>
        <dbReference type="Google" id="ProtNLM"/>
    </source>
</evidence>
<gene>
    <name evidence="3" type="ORF">GT037_010650</name>
</gene>
<name>A0A8H7B1T4_9PLEO</name>
<keyword evidence="4" id="KW-1185">Reference proteome</keyword>
<feature type="signal peptide" evidence="2">
    <location>
        <begin position="1"/>
        <end position="20"/>
    </location>
</feature>
<sequence>MDPLAILGACLACLGMLSSGIRDIANAADAYLNYENQCLDYARRYALCQASLREWDMKWSKNLPIDQATGAKVVPGLQDIRALTSEIQRRLEEAEKEAAEGQNPSVANSNRGMGRLRGVIRPMQERWAKWRKGGSSTITKRAMHSLFKKGLMESWLTRLEKAIEDIEKSSEMTLRARTGANWAEGSAYIRNKEATEAEHFMSTLTQSVESLRQECIAGPCTGDWVLGLRPPEHLESVAVWEFLVDINLELRFRHETTPARDIWELKTCYKKDNEETHDFRGKIRPMLPTTNRTNIPGHSNLTNTTCTRQDTSIGRAGSIGSLLIEQPHYFTTQSWKAGVTDHVRGIVNWALLLWETKWFESLCCFGLHMESSQKTNHCMMLVGECTPGQTHEHVAQRLQNLGITIAQIILARPLRLTNHDTGTRFEQRDESGTWKEVQPKRLASDILSASKSIVLARAIEFCLTDSRFEINGFQKAYLMEHIKHIYDPVMAWHEFVRQVREEYRGQQGREVVHPPPQFDIDRTETNTRRRLTM</sequence>
<feature type="chain" id="PRO_5034849993" description="Prion-inhibition and propagation HeLo domain-containing protein" evidence="2">
    <location>
        <begin position="21"/>
        <end position="533"/>
    </location>
</feature>
<dbReference type="AlphaFoldDB" id="A0A8H7B1T4"/>
<evidence type="ECO:0000313" key="3">
    <source>
        <dbReference type="EMBL" id="KAF7671325.1"/>
    </source>
</evidence>
<feature type="region of interest" description="Disordered" evidence="1">
    <location>
        <begin position="92"/>
        <end position="112"/>
    </location>
</feature>
<reference evidence="3" key="1">
    <citation type="submission" date="2020-01" db="EMBL/GenBank/DDBJ databases">
        <authorList>
            <person name="Feng Z.H.Z."/>
        </authorList>
    </citation>
    <scope>NUCLEOTIDE SEQUENCE</scope>
    <source>
        <strain evidence="3">CBS107.38</strain>
    </source>
</reference>
<feature type="region of interest" description="Disordered" evidence="1">
    <location>
        <begin position="506"/>
        <end position="533"/>
    </location>
</feature>
<evidence type="ECO:0000313" key="4">
    <source>
        <dbReference type="Proteomes" id="UP000596902"/>
    </source>
</evidence>
<evidence type="ECO:0000256" key="1">
    <source>
        <dbReference type="SAM" id="MobiDB-lite"/>
    </source>
</evidence>
<proteinExistence type="predicted"/>
<dbReference type="GeneID" id="62208875"/>